<dbReference type="EMBL" id="CASHTH010002578">
    <property type="protein sequence ID" value="CAI8031952.1"/>
    <property type="molecule type" value="Genomic_DNA"/>
</dbReference>
<evidence type="ECO:0000313" key="1">
    <source>
        <dbReference type="EMBL" id="CAI8031952.1"/>
    </source>
</evidence>
<proteinExistence type="predicted"/>
<accession>A0AA35SMT1</accession>
<dbReference type="AlphaFoldDB" id="A0AA35SMT1"/>
<reference evidence="1" key="1">
    <citation type="submission" date="2023-03" db="EMBL/GenBank/DDBJ databases">
        <authorList>
            <person name="Steffen K."/>
            <person name="Cardenas P."/>
        </authorList>
    </citation>
    <scope>NUCLEOTIDE SEQUENCE</scope>
</reference>
<name>A0AA35SMT1_GEOBA</name>
<keyword evidence="2" id="KW-1185">Reference proteome</keyword>
<protein>
    <submittedName>
        <fullName evidence="1">Uncharacterized protein</fullName>
    </submittedName>
</protein>
<sequence length="42" mass="4620">MCFCSCSLLARVSEIVPFNNSVYSGQILLLQLCAIDQIKKVA</sequence>
<dbReference type="Proteomes" id="UP001174909">
    <property type="component" value="Unassembled WGS sequence"/>
</dbReference>
<organism evidence="1 2">
    <name type="scientific">Geodia barretti</name>
    <name type="common">Barrett's horny sponge</name>
    <dbReference type="NCBI Taxonomy" id="519541"/>
    <lineage>
        <taxon>Eukaryota</taxon>
        <taxon>Metazoa</taxon>
        <taxon>Porifera</taxon>
        <taxon>Demospongiae</taxon>
        <taxon>Heteroscleromorpha</taxon>
        <taxon>Tetractinellida</taxon>
        <taxon>Astrophorina</taxon>
        <taxon>Geodiidae</taxon>
        <taxon>Geodia</taxon>
    </lineage>
</organism>
<evidence type="ECO:0000313" key="2">
    <source>
        <dbReference type="Proteomes" id="UP001174909"/>
    </source>
</evidence>
<gene>
    <name evidence="1" type="ORF">GBAR_LOCUS18094</name>
</gene>
<comment type="caution">
    <text evidence="1">The sequence shown here is derived from an EMBL/GenBank/DDBJ whole genome shotgun (WGS) entry which is preliminary data.</text>
</comment>